<keyword evidence="1" id="KW-0808">Transferase</keyword>
<dbReference type="AlphaFoldDB" id="A0A4Q0M8G7"/>
<name>A0A4Q0M8G7_9SPHI</name>
<sequence length="370" mass="41027">MKMVFICGSLEPGCDGVGDYVRRLAIDMIRKGHEIGAIALNDRYVTSSFNGCQTSEGFKLPVFRLPSTHREGKRIKEALRWLNDINPQFLSLQFVPFSFQSKGLPGMLSHILSKIGKGRRWHIMFHELWVGMDVESSKKHVYWGLVQKQLIRLLVKKLKPVLVHTQTKLYQEQLSKMGIPAFYLPLFSNIPVSEQKMIACIEKREVSMVVFGAIHPGAPVELLVKEACQYSKQKGTPVSLTLVGNCGAEQNKWVNVWQSENLPVKVMGGQPASKISEILSGSTLGISTTVTALVEKSGSVAAMRAHKLPVLCVSREWQPRGFGRPVIPPGIIEFTPGILDGCLSSKAALPAGYNVSEVSKIFEEHFISVE</sequence>
<evidence type="ECO:0000313" key="2">
    <source>
        <dbReference type="Proteomes" id="UP000290848"/>
    </source>
</evidence>
<proteinExistence type="predicted"/>
<gene>
    <name evidence="1" type="ORF">EKH83_12225</name>
</gene>
<protein>
    <submittedName>
        <fullName evidence="1">Glycosyltransferase family 1 protein</fullName>
    </submittedName>
</protein>
<dbReference type="EMBL" id="RXOC01000007">
    <property type="protein sequence ID" value="RXF69440.1"/>
    <property type="molecule type" value="Genomic_DNA"/>
</dbReference>
<evidence type="ECO:0000313" key="1">
    <source>
        <dbReference type="EMBL" id="RXF69440.1"/>
    </source>
</evidence>
<dbReference type="GO" id="GO:0016740">
    <property type="term" value="F:transferase activity"/>
    <property type="evidence" value="ECO:0007669"/>
    <property type="project" value="UniProtKB-KW"/>
</dbReference>
<accession>A0A4Q0M8G7</accession>
<dbReference type="RefSeq" id="WP_128769712.1">
    <property type="nucleotide sequence ID" value="NZ_RXOC01000007.1"/>
</dbReference>
<dbReference type="Proteomes" id="UP000290848">
    <property type="component" value="Unassembled WGS sequence"/>
</dbReference>
<reference evidence="1 2" key="1">
    <citation type="submission" date="2018-12" db="EMBL/GenBank/DDBJ databases">
        <title>The Draft Genome Sequence of the Soil Bacterium Pedobacter tournemirensis R1.</title>
        <authorList>
            <person name="He J."/>
        </authorList>
    </citation>
    <scope>NUCLEOTIDE SEQUENCE [LARGE SCALE GENOMIC DNA]</scope>
    <source>
        <strain evidence="1 2">R1</strain>
    </source>
</reference>
<dbReference type="SUPFAM" id="SSF53756">
    <property type="entry name" value="UDP-Glycosyltransferase/glycogen phosphorylase"/>
    <property type="match status" value="1"/>
</dbReference>
<comment type="caution">
    <text evidence="1">The sequence shown here is derived from an EMBL/GenBank/DDBJ whole genome shotgun (WGS) entry which is preliminary data.</text>
</comment>
<organism evidence="1 2">
    <name type="scientific">Arcticibacter tournemirensis</name>
    <dbReference type="NCBI Taxonomy" id="699437"/>
    <lineage>
        <taxon>Bacteria</taxon>
        <taxon>Pseudomonadati</taxon>
        <taxon>Bacteroidota</taxon>
        <taxon>Sphingobacteriia</taxon>
        <taxon>Sphingobacteriales</taxon>
        <taxon>Sphingobacteriaceae</taxon>
        <taxon>Arcticibacter</taxon>
    </lineage>
</organism>